<dbReference type="KEGG" id="sapo:SAPIO_CDS0237"/>
<dbReference type="AlphaFoldDB" id="A0A084GHT8"/>
<dbReference type="GeneID" id="27718389"/>
<reference evidence="1 2" key="1">
    <citation type="journal article" date="2014" name="Genome Announc.">
        <title>Draft genome sequence of the pathogenic fungus Scedosporium apiospermum.</title>
        <authorList>
            <person name="Vandeputte P."/>
            <person name="Ghamrawi S."/>
            <person name="Rechenmann M."/>
            <person name="Iltis A."/>
            <person name="Giraud S."/>
            <person name="Fleury M."/>
            <person name="Thornton C."/>
            <person name="Delhaes L."/>
            <person name="Meyer W."/>
            <person name="Papon N."/>
            <person name="Bouchara J.P."/>
        </authorList>
    </citation>
    <scope>NUCLEOTIDE SEQUENCE [LARGE SCALE GENOMIC DNA]</scope>
    <source>
        <strain evidence="1 2">IHEM 14462</strain>
    </source>
</reference>
<name>A0A084GHT8_PSEDA</name>
<gene>
    <name evidence="1" type="ORF">SAPIO_CDS0237</name>
</gene>
<evidence type="ECO:0000313" key="1">
    <source>
        <dbReference type="EMBL" id="KEZ46900.1"/>
    </source>
</evidence>
<proteinExistence type="predicted"/>
<dbReference type="HOGENOM" id="CLU_2456023_0_0_1"/>
<comment type="caution">
    <text evidence="1">The sequence shown here is derived from an EMBL/GenBank/DDBJ whole genome shotgun (WGS) entry which is preliminary data.</text>
</comment>
<dbReference type="OrthoDB" id="3531694at2759"/>
<accession>A0A084GHT8</accession>
<protein>
    <submittedName>
        <fullName evidence="1">Uncharacterized protein</fullName>
    </submittedName>
</protein>
<sequence>MFRPTAARLVRFVGPLDAVDSPFASTIRSAGHELETRFPIIVEGRVQGSRPHPSTKDPTDQKDVVTVSFHTNAGTLGVEISTAQVFANP</sequence>
<dbReference type="RefSeq" id="XP_016646699.1">
    <property type="nucleotide sequence ID" value="XM_016783066.1"/>
</dbReference>
<dbReference type="EMBL" id="JOWA01000011">
    <property type="protein sequence ID" value="KEZ46900.1"/>
    <property type="molecule type" value="Genomic_DNA"/>
</dbReference>
<dbReference type="Proteomes" id="UP000028545">
    <property type="component" value="Unassembled WGS sequence"/>
</dbReference>
<keyword evidence="2" id="KW-1185">Reference proteome</keyword>
<dbReference type="VEuPathDB" id="FungiDB:SAPIO_CDS0237"/>
<organism evidence="1 2">
    <name type="scientific">Pseudallescheria apiosperma</name>
    <name type="common">Scedosporium apiospermum</name>
    <dbReference type="NCBI Taxonomy" id="563466"/>
    <lineage>
        <taxon>Eukaryota</taxon>
        <taxon>Fungi</taxon>
        <taxon>Dikarya</taxon>
        <taxon>Ascomycota</taxon>
        <taxon>Pezizomycotina</taxon>
        <taxon>Sordariomycetes</taxon>
        <taxon>Hypocreomycetidae</taxon>
        <taxon>Microascales</taxon>
        <taxon>Microascaceae</taxon>
        <taxon>Scedosporium</taxon>
    </lineage>
</organism>
<evidence type="ECO:0000313" key="2">
    <source>
        <dbReference type="Proteomes" id="UP000028545"/>
    </source>
</evidence>